<feature type="chain" id="PRO_5046322972" description="Outer membrane protein beta-barrel domain-containing protein" evidence="1">
    <location>
        <begin position="29"/>
        <end position="227"/>
    </location>
</feature>
<evidence type="ECO:0000313" key="2">
    <source>
        <dbReference type="EMBL" id="MFD2523848.1"/>
    </source>
</evidence>
<sequence length="227" mass="25764">MKNNSKKYIGKISLIFLLAALCTSIAKAQEEKERFFKKYKFVNQTEFGGLFGRIKYQVYYGGWYPYPVPFGPTYPSYPTQYKVSNKVNISAQTFNGVYIDKKTAAGLTIGVDGYGETVLMPIALGIRRSIVQKKEGGSSLMGGIDVGYSTAWLNVDDTGFKTNGGLLISPTIGYRLPMRNGSAWLINFGYRFQRADYIQERQGDIYWVESKEVRKHKRLVFRLGIEF</sequence>
<keyword evidence="1" id="KW-0732">Signal</keyword>
<accession>A0ABW5JFH0</accession>
<evidence type="ECO:0008006" key="4">
    <source>
        <dbReference type="Google" id="ProtNLM"/>
    </source>
</evidence>
<feature type="signal peptide" evidence="1">
    <location>
        <begin position="1"/>
        <end position="28"/>
    </location>
</feature>
<dbReference type="Proteomes" id="UP001597510">
    <property type="component" value="Unassembled WGS sequence"/>
</dbReference>
<keyword evidence="3" id="KW-1185">Reference proteome</keyword>
<dbReference type="RefSeq" id="WP_340234216.1">
    <property type="nucleotide sequence ID" value="NZ_JBBEWC010000001.1"/>
</dbReference>
<dbReference type="EMBL" id="JBHULC010000038">
    <property type="protein sequence ID" value="MFD2523848.1"/>
    <property type="molecule type" value="Genomic_DNA"/>
</dbReference>
<comment type="caution">
    <text evidence="2">The sequence shown here is derived from an EMBL/GenBank/DDBJ whole genome shotgun (WGS) entry which is preliminary data.</text>
</comment>
<evidence type="ECO:0000313" key="3">
    <source>
        <dbReference type="Proteomes" id="UP001597510"/>
    </source>
</evidence>
<name>A0ABW5JFH0_9BACT</name>
<reference evidence="3" key="1">
    <citation type="journal article" date="2019" name="Int. J. Syst. Evol. Microbiol.">
        <title>The Global Catalogue of Microorganisms (GCM) 10K type strain sequencing project: providing services to taxonomists for standard genome sequencing and annotation.</title>
        <authorList>
            <consortium name="The Broad Institute Genomics Platform"/>
            <consortium name="The Broad Institute Genome Sequencing Center for Infectious Disease"/>
            <person name="Wu L."/>
            <person name="Ma J."/>
        </authorList>
    </citation>
    <scope>NUCLEOTIDE SEQUENCE [LARGE SCALE GENOMIC DNA]</scope>
    <source>
        <strain evidence="3">KCTC 52344</strain>
    </source>
</reference>
<evidence type="ECO:0000256" key="1">
    <source>
        <dbReference type="SAM" id="SignalP"/>
    </source>
</evidence>
<gene>
    <name evidence="2" type="ORF">ACFSR2_23305</name>
</gene>
<protein>
    <recommendedName>
        <fullName evidence="4">Outer membrane protein beta-barrel domain-containing protein</fullName>
    </recommendedName>
</protein>
<proteinExistence type="predicted"/>
<organism evidence="2 3">
    <name type="scientific">Emticicia soli</name>
    <dbReference type="NCBI Taxonomy" id="2027878"/>
    <lineage>
        <taxon>Bacteria</taxon>
        <taxon>Pseudomonadati</taxon>
        <taxon>Bacteroidota</taxon>
        <taxon>Cytophagia</taxon>
        <taxon>Cytophagales</taxon>
        <taxon>Leadbetterellaceae</taxon>
        <taxon>Emticicia</taxon>
    </lineage>
</organism>